<evidence type="ECO:0000313" key="3">
    <source>
        <dbReference type="Proteomes" id="UP000562027"/>
    </source>
</evidence>
<dbReference type="RefSeq" id="WP_184295412.1">
    <property type="nucleotide sequence ID" value="NZ_JACHLP010000001.1"/>
</dbReference>
<dbReference type="Proteomes" id="UP000562027">
    <property type="component" value="Unassembled WGS sequence"/>
</dbReference>
<keyword evidence="1" id="KW-0472">Membrane</keyword>
<feature type="transmembrane region" description="Helical" evidence="1">
    <location>
        <begin position="68"/>
        <end position="86"/>
    </location>
</feature>
<reference evidence="2 3" key="1">
    <citation type="submission" date="2020-08" db="EMBL/GenBank/DDBJ databases">
        <title>Functional genomics of gut bacteria from endangered species of beetles.</title>
        <authorList>
            <person name="Carlos-Shanley C."/>
        </authorList>
    </citation>
    <scope>NUCLEOTIDE SEQUENCE [LARGE SCALE GENOMIC DNA]</scope>
    <source>
        <strain evidence="2 3">S00239</strain>
    </source>
</reference>
<comment type="caution">
    <text evidence="2">The sequence shown here is derived from an EMBL/GenBank/DDBJ whole genome shotgun (WGS) entry which is preliminary data.</text>
</comment>
<sequence>MSQIHALMGWFSLALFLARGLAFQFEQAWPMDARLRVVVFGNDLLMTVTGLSLWALRHHNPLYDGWLAGKLIALLAYTVCAHWAMGRGEFRSLGYVMSLLFLAYMIGASVTRSAALGLF</sequence>
<evidence type="ECO:0000256" key="1">
    <source>
        <dbReference type="SAM" id="Phobius"/>
    </source>
</evidence>
<dbReference type="Pfam" id="PF04247">
    <property type="entry name" value="SirB"/>
    <property type="match status" value="1"/>
</dbReference>
<keyword evidence="3" id="KW-1185">Reference proteome</keyword>
<dbReference type="AlphaFoldDB" id="A0A840L8U0"/>
<feature type="transmembrane region" description="Helical" evidence="1">
    <location>
        <begin position="92"/>
        <end position="111"/>
    </location>
</feature>
<name>A0A840L8U0_9BURK</name>
<dbReference type="EMBL" id="JACHLP010000001">
    <property type="protein sequence ID" value="MBB4841787.1"/>
    <property type="molecule type" value="Genomic_DNA"/>
</dbReference>
<gene>
    <name evidence="2" type="ORF">HNP55_000282</name>
</gene>
<feature type="transmembrane region" description="Helical" evidence="1">
    <location>
        <begin position="38"/>
        <end position="56"/>
    </location>
</feature>
<keyword evidence="1" id="KW-1133">Transmembrane helix</keyword>
<accession>A0A840L8U0</accession>
<dbReference type="PIRSF" id="PIRSF005610">
    <property type="entry name" value="SirB"/>
    <property type="match status" value="1"/>
</dbReference>
<protein>
    <submittedName>
        <fullName evidence="2">Putative membrane protein SirB2</fullName>
    </submittedName>
</protein>
<organism evidence="2 3">
    <name type="scientific">Roseateles oligotrophus</name>
    <dbReference type="NCBI Taxonomy" id="1769250"/>
    <lineage>
        <taxon>Bacteria</taxon>
        <taxon>Pseudomonadati</taxon>
        <taxon>Pseudomonadota</taxon>
        <taxon>Betaproteobacteria</taxon>
        <taxon>Burkholderiales</taxon>
        <taxon>Sphaerotilaceae</taxon>
        <taxon>Roseateles</taxon>
    </lineage>
</organism>
<evidence type="ECO:0000313" key="2">
    <source>
        <dbReference type="EMBL" id="MBB4841787.1"/>
    </source>
</evidence>
<dbReference type="InterPro" id="IPR007360">
    <property type="entry name" value="SirB"/>
</dbReference>
<keyword evidence="1" id="KW-0812">Transmembrane</keyword>
<proteinExistence type="predicted"/>